<dbReference type="GO" id="GO:0016491">
    <property type="term" value="F:oxidoreductase activity"/>
    <property type="evidence" value="ECO:0007669"/>
    <property type="project" value="InterPro"/>
</dbReference>
<sequence length="275" mass="31926">MSQHVFQTDRIRTLIFCKKKPSVSDEEFSRYWLEEHSRVFMKHMGGKAGLIRYQQMHVNKRESARFKDMGVPVLEGYDGVVLFDLESFDQFTEHWSSPEYLSDVVPDEEKFCDRKSAILLRVKIASVFERDGESSTAGTISSPYHILEDRVRLFYVFRRKEGMTIEEMGKHWLEERTKLSLQKTQLGKEMIGWEQMHLAFPDPIVQFDESMSNPLPQWDGVALCDAPSFNSFLHPEDIKIRAEDNEKWLAPGTLLVLPVNIAKIIGKVTKPSHKE</sequence>
<organism evidence="3 4">
    <name type="scientific">Paramarasmius palmivorus</name>
    <dbReference type="NCBI Taxonomy" id="297713"/>
    <lineage>
        <taxon>Eukaryota</taxon>
        <taxon>Fungi</taxon>
        <taxon>Dikarya</taxon>
        <taxon>Basidiomycota</taxon>
        <taxon>Agaricomycotina</taxon>
        <taxon>Agaricomycetes</taxon>
        <taxon>Agaricomycetidae</taxon>
        <taxon>Agaricales</taxon>
        <taxon>Marasmiineae</taxon>
        <taxon>Marasmiaceae</taxon>
        <taxon>Paramarasmius</taxon>
    </lineage>
</organism>
<evidence type="ECO:0000313" key="3">
    <source>
        <dbReference type="EMBL" id="KAK7051625.1"/>
    </source>
</evidence>
<name>A0AAW0DK26_9AGAR</name>
<evidence type="ECO:0000256" key="1">
    <source>
        <dbReference type="ARBA" id="ARBA00005986"/>
    </source>
</evidence>
<dbReference type="Proteomes" id="UP001383192">
    <property type="component" value="Unassembled WGS sequence"/>
</dbReference>
<comment type="caution">
    <text evidence="3">The sequence shown here is derived from an EMBL/GenBank/DDBJ whole genome shotgun (WGS) entry which is preliminary data.</text>
</comment>
<comment type="similarity">
    <text evidence="1">Belongs to the tpcK family.</text>
</comment>
<dbReference type="InterPro" id="IPR011008">
    <property type="entry name" value="Dimeric_a/b-barrel"/>
</dbReference>
<dbReference type="AlphaFoldDB" id="A0AAW0DK26"/>
<dbReference type="SUPFAM" id="SSF54909">
    <property type="entry name" value="Dimeric alpha+beta barrel"/>
    <property type="match status" value="1"/>
</dbReference>
<evidence type="ECO:0000259" key="2">
    <source>
        <dbReference type="Pfam" id="PF07110"/>
    </source>
</evidence>
<keyword evidence="4" id="KW-1185">Reference proteome</keyword>
<accession>A0AAW0DK26</accession>
<dbReference type="Pfam" id="PF07110">
    <property type="entry name" value="EthD"/>
    <property type="match status" value="1"/>
</dbReference>
<feature type="domain" description="EthD" evidence="2">
    <location>
        <begin position="20"/>
        <end position="114"/>
    </location>
</feature>
<reference evidence="3 4" key="1">
    <citation type="submission" date="2024-01" db="EMBL/GenBank/DDBJ databases">
        <title>A draft genome for a cacao thread blight-causing isolate of Paramarasmius palmivorus.</title>
        <authorList>
            <person name="Baruah I.K."/>
            <person name="Bukari Y."/>
            <person name="Amoako-Attah I."/>
            <person name="Meinhardt L.W."/>
            <person name="Bailey B.A."/>
            <person name="Cohen S.P."/>
        </authorList>
    </citation>
    <scope>NUCLEOTIDE SEQUENCE [LARGE SCALE GENOMIC DNA]</scope>
    <source>
        <strain evidence="3 4">GH-12</strain>
    </source>
</reference>
<evidence type="ECO:0000313" key="4">
    <source>
        <dbReference type="Proteomes" id="UP001383192"/>
    </source>
</evidence>
<protein>
    <recommendedName>
        <fullName evidence="2">EthD domain-containing protein</fullName>
    </recommendedName>
</protein>
<dbReference type="EMBL" id="JAYKXP010000012">
    <property type="protein sequence ID" value="KAK7051625.1"/>
    <property type="molecule type" value="Genomic_DNA"/>
</dbReference>
<gene>
    <name evidence="3" type="ORF">VNI00_004604</name>
</gene>
<dbReference type="Gene3D" id="3.30.70.100">
    <property type="match status" value="1"/>
</dbReference>
<dbReference type="InterPro" id="IPR009799">
    <property type="entry name" value="EthD_dom"/>
</dbReference>
<proteinExistence type="inferred from homology"/>